<organism evidence="1 2">
    <name type="scientific">Orbilia oligospora</name>
    <name type="common">Nematode-trapping fungus</name>
    <name type="synonym">Arthrobotrys oligospora</name>
    <dbReference type="NCBI Taxonomy" id="2813651"/>
    <lineage>
        <taxon>Eukaryota</taxon>
        <taxon>Fungi</taxon>
        <taxon>Dikarya</taxon>
        <taxon>Ascomycota</taxon>
        <taxon>Pezizomycotina</taxon>
        <taxon>Orbiliomycetes</taxon>
        <taxon>Orbiliales</taxon>
        <taxon>Orbiliaceae</taxon>
        <taxon>Orbilia</taxon>
    </lineage>
</organism>
<dbReference type="Proteomes" id="UP000614610">
    <property type="component" value="Unassembled WGS sequence"/>
</dbReference>
<dbReference type="EMBL" id="WIWT01000065">
    <property type="protein sequence ID" value="KAF3205353.1"/>
    <property type="molecule type" value="Genomic_DNA"/>
</dbReference>
<reference evidence="1" key="1">
    <citation type="submission" date="2019-06" db="EMBL/GenBank/DDBJ databases">
        <authorList>
            <person name="Palmer J.M."/>
        </authorList>
    </citation>
    <scope>NUCLEOTIDE SEQUENCE</scope>
    <source>
        <strain evidence="1">TWF679</strain>
    </source>
</reference>
<accession>A0A6G1LSE4</accession>
<evidence type="ECO:0000313" key="2">
    <source>
        <dbReference type="Proteomes" id="UP000614610"/>
    </source>
</evidence>
<sequence>MPVDKAVEYKKYMVWDREYMMRYGIDYDDDDEYEKPIQYYDHYEYDDGTFEGVKLEDGHKALLGCLFLFPISQSFLLI</sequence>
<evidence type="ECO:0000313" key="1">
    <source>
        <dbReference type="EMBL" id="KAF3205353.1"/>
    </source>
</evidence>
<proteinExistence type="predicted"/>
<comment type="caution">
    <text evidence="1">The sequence shown here is derived from an EMBL/GenBank/DDBJ whole genome shotgun (WGS) entry which is preliminary data.</text>
</comment>
<gene>
    <name evidence="1" type="ORF">TWF679_009368</name>
</gene>
<dbReference type="AlphaFoldDB" id="A0A6G1LSE4"/>
<name>A0A6G1LSE4_ORBOL</name>
<protein>
    <submittedName>
        <fullName evidence="1">Uncharacterized protein</fullName>
    </submittedName>
</protein>